<dbReference type="PANTHER" id="PTHR30469:SF16">
    <property type="entry name" value="HAE1 FAMILY EFFLUX PUMP MFP COMPONENT"/>
    <property type="match status" value="1"/>
</dbReference>
<evidence type="ECO:0000259" key="6">
    <source>
        <dbReference type="Pfam" id="PF25989"/>
    </source>
</evidence>
<dbReference type="GO" id="GO:0015562">
    <property type="term" value="F:efflux transmembrane transporter activity"/>
    <property type="evidence" value="ECO:0007669"/>
    <property type="project" value="TreeGrafter"/>
</dbReference>
<evidence type="ECO:0000259" key="4">
    <source>
        <dbReference type="Pfam" id="PF25917"/>
    </source>
</evidence>
<evidence type="ECO:0000256" key="2">
    <source>
        <dbReference type="SAM" id="Coils"/>
    </source>
</evidence>
<dbReference type="Gene3D" id="2.40.50.100">
    <property type="match status" value="1"/>
</dbReference>
<dbReference type="FunFam" id="2.40.30.170:FF:000010">
    <property type="entry name" value="Efflux RND transporter periplasmic adaptor subunit"/>
    <property type="match status" value="1"/>
</dbReference>
<dbReference type="EMBL" id="PIPM01000004">
    <property type="protein sequence ID" value="RUO34154.1"/>
    <property type="molecule type" value="Genomic_DNA"/>
</dbReference>
<organism evidence="7 8">
    <name type="scientific">Aliidiomarina sanyensis</name>
    <dbReference type="NCBI Taxonomy" id="1249555"/>
    <lineage>
        <taxon>Bacteria</taxon>
        <taxon>Pseudomonadati</taxon>
        <taxon>Pseudomonadota</taxon>
        <taxon>Gammaproteobacteria</taxon>
        <taxon>Alteromonadales</taxon>
        <taxon>Idiomarinaceae</taxon>
        <taxon>Aliidiomarina</taxon>
    </lineage>
</organism>
<protein>
    <submittedName>
        <fullName evidence="7">Efflux transporter periplasmic adaptor subunit</fullName>
    </submittedName>
</protein>
<accession>A0A432WK58</accession>
<dbReference type="Gene3D" id="1.10.287.470">
    <property type="entry name" value="Helix hairpin bin"/>
    <property type="match status" value="1"/>
</dbReference>
<reference evidence="7 8" key="1">
    <citation type="journal article" date="2011" name="Front. Microbiol.">
        <title>Genomic signatures of strain selection and enhancement in Bacillus atrophaeus var. globigii, a historical biowarfare simulant.</title>
        <authorList>
            <person name="Gibbons H.S."/>
            <person name="Broomall S.M."/>
            <person name="McNew L.A."/>
            <person name="Daligault H."/>
            <person name="Chapman C."/>
            <person name="Bruce D."/>
            <person name="Karavis M."/>
            <person name="Krepps M."/>
            <person name="McGregor P.A."/>
            <person name="Hong C."/>
            <person name="Park K.H."/>
            <person name="Akmal A."/>
            <person name="Feldman A."/>
            <person name="Lin J.S."/>
            <person name="Chang W.E."/>
            <person name="Higgs B.W."/>
            <person name="Demirev P."/>
            <person name="Lindquist J."/>
            <person name="Liem A."/>
            <person name="Fochler E."/>
            <person name="Read T.D."/>
            <person name="Tapia R."/>
            <person name="Johnson S."/>
            <person name="Bishop-Lilly K.A."/>
            <person name="Detter C."/>
            <person name="Han C."/>
            <person name="Sozhamannan S."/>
            <person name="Rosenzweig C.N."/>
            <person name="Skowronski E.W."/>
        </authorList>
    </citation>
    <scope>NUCLEOTIDE SEQUENCE [LARGE SCALE GENOMIC DNA]</scope>
    <source>
        <strain evidence="7 8">GYP-17</strain>
    </source>
</reference>
<keyword evidence="3" id="KW-0812">Transmembrane</keyword>
<evidence type="ECO:0000313" key="7">
    <source>
        <dbReference type="EMBL" id="RUO34154.1"/>
    </source>
</evidence>
<dbReference type="Gene3D" id="2.40.30.170">
    <property type="match status" value="1"/>
</dbReference>
<dbReference type="InterPro" id="IPR058792">
    <property type="entry name" value="Beta-barrel_RND_2"/>
</dbReference>
<evidence type="ECO:0000256" key="1">
    <source>
        <dbReference type="ARBA" id="ARBA00009477"/>
    </source>
</evidence>
<evidence type="ECO:0000256" key="3">
    <source>
        <dbReference type="SAM" id="Phobius"/>
    </source>
</evidence>
<dbReference type="PANTHER" id="PTHR30469">
    <property type="entry name" value="MULTIDRUG RESISTANCE PROTEIN MDTA"/>
    <property type="match status" value="1"/>
</dbReference>
<name>A0A432WK58_9GAMM</name>
<feature type="coiled-coil region" evidence="2">
    <location>
        <begin position="108"/>
        <end position="166"/>
    </location>
</feature>
<dbReference type="Proteomes" id="UP000288405">
    <property type="component" value="Unassembled WGS sequence"/>
</dbReference>
<dbReference type="InterPro" id="IPR058637">
    <property type="entry name" value="YknX-like_C"/>
</dbReference>
<dbReference type="RefSeq" id="WP_126776571.1">
    <property type="nucleotide sequence ID" value="NZ_PIPM01000004.1"/>
</dbReference>
<feature type="domain" description="Multidrug resistance protein MdtA-like barrel-sandwich hybrid" evidence="4">
    <location>
        <begin position="68"/>
        <end position="188"/>
    </location>
</feature>
<proteinExistence type="inferred from homology"/>
<keyword evidence="2" id="KW-0175">Coiled coil</keyword>
<evidence type="ECO:0000259" key="5">
    <source>
        <dbReference type="Pfam" id="PF25954"/>
    </source>
</evidence>
<gene>
    <name evidence="7" type="ORF">CWE11_05340</name>
</gene>
<dbReference type="Pfam" id="PF25917">
    <property type="entry name" value="BSH_RND"/>
    <property type="match status" value="1"/>
</dbReference>
<feature type="domain" description="YknX-like C-terminal permuted SH3-like" evidence="6">
    <location>
        <begin position="280"/>
        <end position="348"/>
    </location>
</feature>
<dbReference type="Pfam" id="PF25989">
    <property type="entry name" value="YknX_C"/>
    <property type="match status" value="1"/>
</dbReference>
<comment type="caution">
    <text evidence="7">The sequence shown here is derived from an EMBL/GenBank/DDBJ whole genome shotgun (WGS) entry which is preliminary data.</text>
</comment>
<dbReference type="AlphaFoldDB" id="A0A432WK58"/>
<evidence type="ECO:0000313" key="8">
    <source>
        <dbReference type="Proteomes" id="UP000288405"/>
    </source>
</evidence>
<dbReference type="InterPro" id="IPR058625">
    <property type="entry name" value="MdtA-like_BSH"/>
</dbReference>
<dbReference type="NCBIfam" id="TIGR01730">
    <property type="entry name" value="RND_mfp"/>
    <property type="match status" value="1"/>
</dbReference>
<keyword evidence="3" id="KW-1133">Transmembrane helix</keyword>
<dbReference type="InterPro" id="IPR006143">
    <property type="entry name" value="RND_pump_MFP"/>
</dbReference>
<dbReference type="SUPFAM" id="SSF111369">
    <property type="entry name" value="HlyD-like secretion proteins"/>
    <property type="match status" value="1"/>
</dbReference>
<dbReference type="GO" id="GO:1990281">
    <property type="term" value="C:efflux pump complex"/>
    <property type="evidence" value="ECO:0007669"/>
    <property type="project" value="TreeGrafter"/>
</dbReference>
<dbReference type="Pfam" id="PF25954">
    <property type="entry name" value="Beta-barrel_RND_2"/>
    <property type="match status" value="1"/>
</dbReference>
<comment type="similarity">
    <text evidence="1">Belongs to the membrane fusion protein (MFP) (TC 8.A.1) family.</text>
</comment>
<sequence length="351" mass="39234">MSKRSYFTPLSVVAVILAVVVGYLYFAEGEDISAQRGPGAVTVVGAPARVMEFRDTIEGLGTAQARESVDIMARVSQTVREIYFSDGDDVEEGQLMVQLSDREERARVQELEFRLAENRRQLNRLRELAQENAASRSMIEEQEVRVEQTSAELEVARSRLEEMTIHAPFSGKVGLRKVSPGQLVRPGDVITTLDTITPIFVDFSVPELHLTSLRPGQRVIALSAAYPGREFIGEIVSLGSRVDPVTRSISIRAAIDNENRELRAGMLLRIQLERRVDHTLMVPESAVIPIRTEQYVFIVNDEGRAVRTQVEVGRRQPGWVEIRDGIQEGDMVIVEGTIRVRDGLPVTVTER</sequence>
<keyword evidence="3" id="KW-0472">Membrane</keyword>
<feature type="domain" description="CusB-like beta-barrel" evidence="5">
    <location>
        <begin position="199"/>
        <end position="274"/>
    </location>
</feature>
<dbReference type="OrthoDB" id="9806939at2"/>
<dbReference type="Gene3D" id="2.40.420.20">
    <property type="match status" value="1"/>
</dbReference>
<feature type="transmembrane region" description="Helical" evidence="3">
    <location>
        <begin position="6"/>
        <end position="26"/>
    </location>
</feature>
<keyword evidence="8" id="KW-1185">Reference proteome</keyword>